<evidence type="ECO:0000313" key="1">
    <source>
        <dbReference type="EMBL" id="EQD57321.1"/>
    </source>
</evidence>
<proteinExistence type="predicted"/>
<gene>
    <name evidence="1" type="ORF">B1B_08868</name>
</gene>
<dbReference type="EMBL" id="AUZY01005821">
    <property type="protein sequence ID" value="EQD57321.1"/>
    <property type="molecule type" value="Genomic_DNA"/>
</dbReference>
<dbReference type="PANTHER" id="PTHR34614:SF2">
    <property type="entry name" value="TRANSPOSASE IS4-LIKE DOMAIN-CONTAINING PROTEIN"/>
    <property type="match status" value="1"/>
</dbReference>
<dbReference type="NCBIfam" id="NF033559">
    <property type="entry name" value="transpos_IS1634"/>
    <property type="match status" value="1"/>
</dbReference>
<sequence length="570" mass="64872">MKWAFEFKNSRGYRYLCLVQKRWVPGKGPRNVRQLYVGNPEALFRKLSAGLGDLSLRTFPFGLQAALLHAARETGLLEALEKVLPVGDDVAHTAAQLIFLQVLGRVEKPRSRRKMGTWYPESGLPLYWPVPKASDRSMLSALRLLYDTGRENQQGQPILTRARVRRIEEAVLGRLLKKGLRLKYLLFDGTNFYTYHKGSRLFKRGRSKQKRFDLNLAGLGLVTAEEIPVLSEVAPGNQNDVDTFAEAFDALLKRLEHLEVDTKELTMVFDRGVNSEDNFDEILGAVHVIAALDRKKAQTLFQVPLNKFREVARDGEDRPVHGYATRWQGYGRDWRVLVTYRRSTAQEQGAEWEAAKKKVLTKVAEWELGTSQKAVMRRLVQLIPRHYHGVFDYGVEKVSVTRKDGKRVDRFRAYARVTEEVETTFKSSWGKTAIITDLAEKQVSDEELVRGWVLRAEIEDEFKFLKDRQVISAKPVWVWHDAAVPGHIFLCVMGLLLLRYLQWEAKGLGVSVKEMVEELEGIRVGIVSRGGEPGAGGKTELVVERMNARQAELASRFKLLEMLPKAEALA</sequence>
<organism evidence="1">
    <name type="scientific">mine drainage metagenome</name>
    <dbReference type="NCBI Taxonomy" id="410659"/>
    <lineage>
        <taxon>unclassified sequences</taxon>
        <taxon>metagenomes</taxon>
        <taxon>ecological metagenomes</taxon>
    </lineage>
</organism>
<name>T1A9G3_9ZZZZ</name>
<comment type="caution">
    <text evidence="1">The sequence shown here is derived from an EMBL/GenBank/DDBJ whole genome shotgun (WGS) entry which is preliminary data.</text>
</comment>
<dbReference type="AlphaFoldDB" id="T1A9G3"/>
<reference evidence="1" key="2">
    <citation type="journal article" date="2014" name="ISME J.">
        <title>Microbial stratification in low pH oxic and suboxic macroscopic growths along an acid mine drainage.</title>
        <authorList>
            <person name="Mendez-Garcia C."/>
            <person name="Mesa V."/>
            <person name="Sprenger R.R."/>
            <person name="Richter M."/>
            <person name="Diez M.S."/>
            <person name="Solano J."/>
            <person name="Bargiela R."/>
            <person name="Golyshina O.V."/>
            <person name="Manteca A."/>
            <person name="Ramos J.L."/>
            <person name="Gallego J.R."/>
            <person name="Llorente I."/>
            <person name="Martins Dos Santos V.A."/>
            <person name="Jensen O.N."/>
            <person name="Pelaez A.I."/>
            <person name="Sanchez J."/>
            <person name="Ferrer M."/>
        </authorList>
    </citation>
    <scope>NUCLEOTIDE SEQUENCE</scope>
</reference>
<reference evidence="1" key="1">
    <citation type="submission" date="2013-08" db="EMBL/GenBank/DDBJ databases">
        <authorList>
            <person name="Mendez C."/>
            <person name="Richter M."/>
            <person name="Ferrer M."/>
            <person name="Sanchez J."/>
        </authorList>
    </citation>
    <scope>NUCLEOTIDE SEQUENCE</scope>
</reference>
<dbReference type="InterPro" id="IPR047654">
    <property type="entry name" value="IS1634_transpos"/>
</dbReference>
<dbReference type="PANTHER" id="PTHR34614">
    <property type="match status" value="1"/>
</dbReference>
<accession>T1A9G3</accession>
<protein>
    <submittedName>
        <fullName evidence="1">Transposase IS4 family protein</fullName>
    </submittedName>
</protein>